<sequence>MNRDLLRKAEGALYLCLFAGSIPLANWMIGNVGTTCLPEGPCVIPVWPGIVAPSGVLAVGAALVLRDLVQRRLGLRWAFAAIVIGAVLSGLVAPPALVLASVAAFALSESADLAVFTPLQRKGLVLAVAASGIVGILADSLLFLWLAFGSLDFLWGQVIGKGWALLLALPAIHLLRLRDRRLGLAPA</sequence>
<dbReference type="Pfam" id="PF02592">
    <property type="entry name" value="Vut_1"/>
    <property type="match status" value="1"/>
</dbReference>
<dbReference type="RefSeq" id="WP_089884188.1">
    <property type="nucleotide sequence ID" value="NZ_FNPF01000012.1"/>
</dbReference>
<gene>
    <name evidence="2" type="ORF">SAMN05444340_11297</name>
</gene>
<dbReference type="AlphaFoldDB" id="A0A1H3LDV5"/>
<keyword evidence="1" id="KW-0812">Transmembrane</keyword>
<feature type="transmembrane region" description="Helical" evidence="1">
    <location>
        <begin position="124"/>
        <end position="148"/>
    </location>
</feature>
<name>A0A1H3LDV5_9RHOB</name>
<dbReference type="EMBL" id="FNPF01000012">
    <property type="protein sequence ID" value="SDY62516.1"/>
    <property type="molecule type" value="Genomic_DNA"/>
</dbReference>
<dbReference type="Proteomes" id="UP000199286">
    <property type="component" value="Unassembled WGS sequence"/>
</dbReference>
<feature type="transmembrane region" description="Helical" evidence="1">
    <location>
        <begin position="12"/>
        <end position="29"/>
    </location>
</feature>
<feature type="transmembrane region" description="Helical" evidence="1">
    <location>
        <begin position="44"/>
        <end position="65"/>
    </location>
</feature>
<evidence type="ECO:0008006" key="4">
    <source>
        <dbReference type="Google" id="ProtNLM"/>
    </source>
</evidence>
<dbReference type="InterPro" id="IPR003744">
    <property type="entry name" value="YhhQ"/>
</dbReference>
<evidence type="ECO:0000256" key="1">
    <source>
        <dbReference type="SAM" id="Phobius"/>
    </source>
</evidence>
<evidence type="ECO:0000313" key="3">
    <source>
        <dbReference type="Proteomes" id="UP000199286"/>
    </source>
</evidence>
<proteinExistence type="predicted"/>
<protein>
    <recommendedName>
        <fullName evidence="4">Vitamin uptake transporter</fullName>
    </recommendedName>
</protein>
<feature type="transmembrane region" description="Helical" evidence="1">
    <location>
        <begin position="99"/>
        <end position="117"/>
    </location>
</feature>
<accession>A0A1H3LDV5</accession>
<keyword evidence="1" id="KW-1133">Transmembrane helix</keyword>
<keyword evidence="3" id="KW-1185">Reference proteome</keyword>
<feature type="transmembrane region" description="Helical" evidence="1">
    <location>
        <begin position="154"/>
        <end position="175"/>
    </location>
</feature>
<reference evidence="2 3" key="1">
    <citation type="submission" date="2016-10" db="EMBL/GenBank/DDBJ databases">
        <authorList>
            <person name="de Groot N.N."/>
        </authorList>
    </citation>
    <scope>NUCLEOTIDE SEQUENCE [LARGE SCALE GENOMIC DNA]</scope>
    <source>
        <strain evidence="2 3">DSM 26880</strain>
    </source>
</reference>
<organism evidence="2 3">
    <name type="scientific">Citreimonas salinaria</name>
    <dbReference type="NCBI Taxonomy" id="321339"/>
    <lineage>
        <taxon>Bacteria</taxon>
        <taxon>Pseudomonadati</taxon>
        <taxon>Pseudomonadota</taxon>
        <taxon>Alphaproteobacteria</taxon>
        <taxon>Rhodobacterales</taxon>
        <taxon>Roseobacteraceae</taxon>
        <taxon>Citreimonas</taxon>
    </lineage>
</organism>
<feature type="transmembrane region" description="Helical" evidence="1">
    <location>
        <begin position="77"/>
        <end position="93"/>
    </location>
</feature>
<keyword evidence="1" id="KW-0472">Membrane</keyword>
<evidence type="ECO:0000313" key="2">
    <source>
        <dbReference type="EMBL" id="SDY62516.1"/>
    </source>
</evidence>
<dbReference type="OrthoDB" id="9155154at2"/>